<sequence length="154" mass="17350">MDWIIGILLLLSGAVIGFFISLFLSKRQANTTSGPHLEKEIKSILSEQGQIHINECRQVLEAMEKQSELLKQQLDHYEDLLTTPEDEEDSPQLSYFGDQASVYLRNKGKTRQQKNQTADYQPRDYPSASSGLFSGKPSGASERKSTVDEQKVTK</sequence>
<feature type="transmembrane region" description="Helical" evidence="3">
    <location>
        <begin position="6"/>
        <end position="24"/>
    </location>
</feature>
<keyword evidence="1" id="KW-0175">Coiled coil</keyword>
<dbReference type="RefSeq" id="WP_099033570.1">
    <property type="nucleotide sequence ID" value="NZ_BMGJ01000001.1"/>
</dbReference>
<evidence type="ECO:0000256" key="1">
    <source>
        <dbReference type="SAM" id="Coils"/>
    </source>
</evidence>
<feature type="region of interest" description="Disordered" evidence="2">
    <location>
        <begin position="104"/>
        <end position="154"/>
    </location>
</feature>
<evidence type="ECO:0000313" key="4">
    <source>
        <dbReference type="EMBL" id="GGD50138.1"/>
    </source>
</evidence>
<feature type="coiled-coil region" evidence="1">
    <location>
        <begin position="53"/>
        <end position="80"/>
    </location>
</feature>
<gene>
    <name evidence="4" type="ORF">GCM10011357_02570</name>
</gene>
<dbReference type="EMBL" id="BMGJ01000001">
    <property type="protein sequence ID" value="GGD50138.1"/>
    <property type="molecule type" value="Genomic_DNA"/>
</dbReference>
<keyword evidence="5" id="KW-1185">Reference proteome</keyword>
<organism evidence="4 5">
    <name type="scientific">Lacimicrobium alkaliphilum</name>
    <dbReference type="NCBI Taxonomy" id="1526571"/>
    <lineage>
        <taxon>Bacteria</taxon>
        <taxon>Pseudomonadati</taxon>
        <taxon>Pseudomonadota</taxon>
        <taxon>Gammaproteobacteria</taxon>
        <taxon>Alteromonadales</taxon>
        <taxon>Alteromonadaceae</taxon>
        <taxon>Lacimicrobium</taxon>
    </lineage>
</organism>
<evidence type="ECO:0008006" key="6">
    <source>
        <dbReference type="Google" id="ProtNLM"/>
    </source>
</evidence>
<accession>A0ABQ1QYG1</accession>
<reference evidence="5" key="1">
    <citation type="journal article" date="2019" name="Int. J. Syst. Evol. Microbiol.">
        <title>The Global Catalogue of Microorganisms (GCM) 10K type strain sequencing project: providing services to taxonomists for standard genome sequencing and annotation.</title>
        <authorList>
            <consortium name="The Broad Institute Genomics Platform"/>
            <consortium name="The Broad Institute Genome Sequencing Center for Infectious Disease"/>
            <person name="Wu L."/>
            <person name="Ma J."/>
        </authorList>
    </citation>
    <scope>NUCLEOTIDE SEQUENCE [LARGE SCALE GENOMIC DNA]</scope>
    <source>
        <strain evidence="5">CGMCC 1.12923</strain>
    </source>
</reference>
<evidence type="ECO:0000256" key="3">
    <source>
        <dbReference type="SAM" id="Phobius"/>
    </source>
</evidence>
<dbReference type="Proteomes" id="UP000614272">
    <property type="component" value="Unassembled WGS sequence"/>
</dbReference>
<feature type="compositionally biased region" description="Basic and acidic residues" evidence="2">
    <location>
        <begin position="141"/>
        <end position="154"/>
    </location>
</feature>
<evidence type="ECO:0000256" key="2">
    <source>
        <dbReference type="SAM" id="MobiDB-lite"/>
    </source>
</evidence>
<keyword evidence="3" id="KW-1133">Transmembrane helix</keyword>
<protein>
    <recommendedName>
        <fullName evidence="6">DUF1043 domain-containing protein</fullName>
    </recommendedName>
</protein>
<name>A0ABQ1QYG1_9ALTE</name>
<dbReference type="Pfam" id="PF06295">
    <property type="entry name" value="ZapG-like"/>
    <property type="match status" value="1"/>
</dbReference>
<keyword evidence="3" id="KW-0472">Membrane</keyword>
<keyword evidence="3" id="KW-0812">Transmembrane</keyword>
<evidence type="ECO:0000313" key="5">
    <source>
        <dbReference type="Proteomes" id="UP000614272"/>
    </source>
</evidence>
<dbReference type="InterPro" id="IPR009386">
    <property type="entry name" value="ZapG-like"/>
</dbReference>
<comment type="caution">
    <text evidence="4">The sequence shown here is derived from an EMBL/GenBank/DDBJ whole genome shotgun (WGS) entry which is preliminary data.</text>
</comment>
<proteinExistence type="predicted"/>